<keyword evidence="3" id="KW-1185">Reference proteome</keyword>
<evidence type="ECO:0000256" key="1">
    <source>
        <dbReference type="ARBA" id="ARBA00022679"/>
    </source>
</evidence>
<dbReference type="PANTHER" id="PTHR48045:SF34">
    <property type="entry name" value="ISOFLAVONE 7-O-GLUCOSYLTRANSFERASE 1-LIKE"/>
    <property type="match status" value="1"/>
</dbReference>
<dbReference type="PANTHER" id="PTHR48045">
    <property type="entry name" value="UDP-GLYCOSYLTRANSFERASE 72B1"/>
    <property type="match status" value="1"/>
</dbReference>
<dbReference type="EMBL" id="JASCZI010181398">
    <property type="protein sequence ID" value="MED6182999.1"/>
    <property type="molecule type" value="Genomic_DNA"/>
</dbReference>
<accession>A0ABU6WCK4</accession>
<proteinExistence type="predicted"/>
<evidence type="ECO:0000313" key="2">
    <source>
        <dbReference type="EMBL" id="MED6182999.1"/>
    </source>
</evidence>
<protein>
    <submittedName>
        <fullName evidence="2">Uncharacterized protein</fullName>
    </submittedName>
</protein>
<keyword evidence="1" id="KW-0808">Transferase</keyword>
<dbReference type="CDD" id="cd03784">
    <property type="entry name" value="GT1_Gtf-like"/>
    <property type="match status" value="1"/>
</dbReference>
<gene>
    <name evidence="2" type="ORF">PIB30_033906</name>
</gene>
<reference evidence="2 3" key="1">
    <citation type="journal article" date="2023" name="Plants (Basel)">
        <title>Bridging the Gap: Combining Genomics and Transcriptomics Approaches to Understand Stylosanthes scabra, an Orphan Legume from the Brazilian Caatinga.</title>
        <authorList>
            <person name="Ferreira-Neto J.R.C."/>
            <person name="da Silva M.D."/>
            <person name="Binneck E."/>
            <person name="de Melo N.F."/>
            <person name="da Silva R.H."/>
            <person name="de Melo A.L.T.M."/>
            <person name="Pandolfi V."/>
            <person name="Bustamante F.O."/>
            <person name="Brasileiro-Vidal A.C."/>
            <person name="Benko-Iseppon A.M."/>
        </authorList>
    </citation>
    <scope>NUCLEOTIDE SEQUENCE [LARGE SCALE GENOMIC DNA]</scope>
    <source>
        <tissue evidence="2">Leaves</tissue>
    </source>
</reference>
<organism evidence="2 3">
    <name type="scientific">Stylosanthes scabra</name>
    <dbReference type="NCBI Taxonomy" id="79078"/>
    <lineage>
        <taxon>Eukaryota</taxon>
        <taxon>Viridiplantae</taxon>
        <taxon>Streptophyta</taxon>
        <taxon>Embryophyta</taxon>
        <taxon>Tracheophyta</taxon>
        <taxon>Spermatophyta</taxon>
        <taxon>Magnoliopsida</taxon>
        <taxon>eudicotyledons</taxon>
        <taxon>Gunneridae</taxon>
        <taxon>Pentapetalae</taxon>
        <taxon>rosids</taxon>
        <taxon>fabids</taxon>
        <taxon>Fabales</taxon>
        <taxon>Fabaceae</taxon>
        <taxon>Papilionoideae</taxon>
        <taxon>50 kb inversion clade</taxon>
        <taxon>dalbergioids sensu lato</taxon>
        <taxon>Dalbergieae</taxon>
        <taxon>Pterocarpus clade</taxon>
        <taxon>Stylosanthes</taxon>
    </lineage>
</organism>
<dbReference type="Proteomes" id="UP001341840">
    <property type="component" value="Unassembled WGS sequence"/>
</dbReference>
<name>A0ABU6WCK4_9FABA</name>
<sequence length="178" mass="19310">MEVLAAGLERSGTRFVWVVKEAATAEHLEEGYGSVPDGFENRVSGRGIVVRGWVPQVSILGHRSVGGFLSHFRWNSMLEGVASGVALLGWPMEADHFVNAWLFVDAMGVAVKVCDGEDSLPDPDELGRVIHGSMVGNSIQKERAKAMREEAIKAVSDGGSSYKELDDLVHALKQLVHK</sequence>
<dbReference type="Gene3D" id="3.40.50.2000">
    <property type="entry name" value="Glycogen Phosphorylase B"/>
    <property type="match status" value="1"/>
</dbReference>
<dbReference type="Pfam" id="PF00201">
    <property type="entry name" value="UDPGT"/>
    <property type="match status" value="1"/>
</dbReference>
<evidence type="ECO:0000313" key="3">
    <source>
        <dbReference type="Proteomes" id="UP001341840"/>
    </source>
</evidence>
<comment type="caution">
    <text evidence="2">The sequence shown here is derived from an EMBL/GenBank/DDBJ whole genome shotgun (WGS) entry which is preliminary data.</text>
</comment>
<dbReference type="InterPro" id="IPR002213">
    <property type="entry name" value="UDP_glucos_trans"/>
</dbReference>
<dbReference type="SUPFAM" id="SSF53756">
    <property type="entry name" value="UDP-Glycosyltransferase/glycogen phosphorylase"/>
    <property type="match status" value="1"/>
</dbReference>